<feature type="chain" id="PRO_5013036514" description="DUF6160 domain-containing protein" evidence="2">
    <location>
        <begin position="23"/>
        <end position="368"/>
    </location>
</feature>
<dbReference type="EMBL" id="NMPM01000048">
    <property type="protein sequence ID" value="PAV25808.1"/>
    <property type="molecule type" value="Genomic_DNA"/>
</dbReference>
<evidence type="ECO:0000256" key="2">
    <source>
        <dbReference type="SAM" id="SignalP"/>
    </source>
</evidence>
<proteinExistence type="predicted"/>
<protein>
    <recommendedName>
        <fullName evidence="3">DUF6160 domain-containing protein</fullName>
    </recommendedName>
</protein>
<organism evidence="4 5">
    <name type="scientific">Tamilnaduibacter salinus</name>
    <dbReference type="NCBI Taxonomy" id="1484056"/>
    <lineage>
        <taxon>Bacteria</taxon>
        <taxon>Pseudomonadati</taxon>
        <taxon>Pseudomonadota</taxon>
        <taxon>Gammaproteobacteria</taxon>
        <taxon>Pseudomonadales</taxon>
        <taxon>Marinobacteraceae</taxon>
        <taxon>Tamilnaduibacter</taxon>
    </lineage>
</organism>
<feature type="region of interest" description="Disordered" evidence="1">
    <location>
        <begin position="46"/>
        <end position="73"/>
    </location>
</feature>
<dbReference type="Proteomes" id="UP000218332">
    <property type="component" value="Unassembled WGS sequence"/>
</dbReference>
<dbReference type="InterPro" id="IPR046158">
    <property type="entry name" value="DUF6160"/>
</dbReference>
<dbReference type="Pfam" id="PF19657">
    <property type="entry name" value="DUF6160"/>
    <property type="match status" value="2"/>
</dbReference>
<evidence type="ECO:0000313" key="4">
    <source>
        <dbReference type="EMBL" id="PAV25808.1"/>
    </source>
</evidence>
<feature type="signal peptide" evidence="2">
    <location>
        <begin position="1"/>
        <end position="22"/>
    </location>
</feature>
<evidence type="ECO:0000313" key="5">
    <source>
        <dbReference type="Proteomes" id="UP000218332"/>
    </source>
</evidence>
<name>A0A2A2I315_9GAMM</name>
<feature type="compositionally biased region" description="Low complexity" evidence="1">
    <location>
        <begin position="56"/>
        <end position="73"/>
    </location>
</feature>
<keyword evidence="2" id="KW-0732">Signal</keyword>
<comment type="caution">
    <text evidence="4">The sequence shown here is derived from an EMBL/GenBank/DDBJ whole genome shotgun (WGS) entry which is preliminary data.</text>
</comment>
<evidence type="ECO:0000256" key="1">
    <source>
        <dbReference type="SAM" id="MobiDB-lite"/>
    </source>
</evidence>
<accession>A0A2A2I315</accession>
<feature type="domain" description="DUF6160" evidence="3">
    <location>
        <begin position="1"/>
        <end position="61"/>
    </location>
</feature>
<dbReference type="AlphaFoldDB" id="A0A2A2I315"/>
<feature type="domain" description="DUF6160" evidence="3">
    <location>
        <begin position="69"/>
        <end position="124"/>
    </location>
</feature>
<evidence type="ECO:0000259" key="3">
    <source>
        <dbReference type="Pfam" id="PF19657"/>
    </source>
</evidence>
<sequence length="368" mass="38514">MKPLQVTGLAMALGLSQTAAFADVRALDDTELSRVTGQAGVTIGLDDDPSLGVDYTQQQGSGSQTSGVGQSTGASGITIELQSRIDVDRISWTDEGTIGIDNLTLSDPDGSPLDNLKATIDIAGDGEVLTHGFSELARRGGQGLIDANDPDVADVISRYDQGGTYGRQYGSGDVAIHIGPTDSGDVTSIDDYLNAVDFGLTIDGINTNGSEGSASMFSDINLQGNIGPTDLVITNNGNGTRTLANGTQVGESELQFSTHFDVDQGSLNWDAADVILLFNFAGVRIEGMQIHNRRGQDTTGHFGMAYAQANVARGISAATGKEGLSLHDVEFRADIDMPTFKIGGTSIGSVQFTDFVIKNTNAVVYGHQ</sequence>
<gene>
    <name evidence="4" type="ORF">CF392_09150</name>
</gene>
<dbReference type="RefSeq" id="WP_095611153.1">
    <property type="nucleotide sequence ID" value="NZ_NMPM01000048.1"/>
</dbReference>
<reference evidence="4 5" key="1">
    <citation type="submission" date="2017-07" db="EMBL/GenBank/DDBJ databases">
        <title>Tamlnaduibacter salinus (Mi-7) genome sequencing.</title>
        <authorList>
            <person name="Verma A."/>
            <person name="Krishnamurthi S."/>
        </authorList>
    </citation>
    <scope>NUCLEOTIDE SEQUENCE [LARGE SCALE GENOMIC DNA]</scope>
    <source>
        <strain evidence="4 5">Mi-7</strain>
    </source>
</reference>
<keyword evidence="5" id="KW-1185">Reference proteome</keyword>